<evidence type="ECO:0000313" key="3">
    <source>
        <dbReference type="Proteomes" id="UP001143981"/>
    </source>
</evidence>
<dbReference type="Proteomes" id="UP001143981">
    <property type="component" value="Unassembled WGS sequence"/>
</dbReference>
<feature type="compositionally biased region" description="Basic and acidic residues" evidence="1">
    <location>
        <begin position="170"/>
        <end position="183"/>
    </location>
</feature>
<sequence length="330" mass="35078">PVSERVPDGDPVRAAAAHVACGSQRRHPREHEAVGQQRGGAERGRRGSGDGPAAAHRVSRDRRSGAAHKGPGAAGAAAAERAVRRRIRSGVQPAAGDAWDRVDAGAGAAAMRIHRPAAGAVGRRARRSVGPRRPRRGRAQDRRVPALRPGPVPGVVWRCRRGAAGPGRPRARDGCPRTPDRAQPHRRRRRSAALAAVRPLRLPAAVAAHRRRSGLCGAAGWRRCPAAAGRLLRLPRRRSVGCLPSYRPCRRTPPRARHYQRAGAAAPACRRCARARGQGVSPLHWRDGAGHPAGCTAGAPPGLGQRPHRRGHAGARDEARQEGQEGGRQP</sequence>
<feature type="region of interest" description="Disordered" evidence="1">
    <location>
        <begin position="280"/>
        <end position="330"/>
    </location>
</feature>
<keyword evidence="3" id="KW-1185">Reference proteome</keyword>
<proteinExistence type="predicted"/>
<feature type="compositionally biased region" description="Basic and acidic residues" evidence="1">
    <location>
        <begin position="314"/>
        <end position="330"/>
    </location>
</feature>
<feature type="region of interest" description="Disordered" evidence="1">
    <location>
        <begin position="116"/>
        <end position="149"/>
    </location>
</feature>
<feature type="non-terminal residue" evidence="2">
    <location>
        <position position="330"/>
    </location>
</feature>
<comment type="caution">
    <text evidence="2">The sequence shown here is derived from an EMBL/GenBank/DDBJ whole genome shotgun (WGS) entry which is preliminary data.</text>
</comment>
<gene>
    <name evidence="2" type="ORF">LPJ61_006947</name>
</gene>
<dbReference type="AlphaFoldDB" id="A0A9W8CM40"/>
<feature type="region of interest" description="Disordered" evidence="1">
    <location>
        <begin position="1"/>
        <end position="81"/>
    </location>
</feature>
<feature type="non-terminal residue" evidence="2">
    <location>
        <position position="1"/>
    </location>
</feature>
<reference evidence="2" key="1">
    <citation type="submission" date="2022-07" db="EMBL/GenBank/DDBJ databases">
        <title>Phylogenomic reconstructions and comparative analyses of Kickxellomycotina fungi.</title>
        <authorList>
            <person name="Reynolds N.K."/>
            <person name="Stajich J.E."/>
            <person name="Barry K."/>
            <person name="Grigoriev I.V."/>
            <person name="Crous P."/>
            <person name="Smith M.E."/>
        </authorList>
    </citation>
    <scope>NUCLEOTIDE SEQUENCE</scope>
    <source>
        <strain evidence="2">BCRC 34381</strain>
    </source>
</reference>
<accession>A0A9W8CM40</accession>
<feature type="compositionally biased region" description="Low complexity" evidence="1">
    <location>
        <begin position="67"/>
        <end position="80"/>
    </location>
</feature>
<protein>
    <submittedName>
        <fullName evidence="2">Uncharacterized protein</fullName>
    </submittedName>
</protein>
<feature type="compositionally biased region" description="Basic residues" evidence="1">
    <location>
        <begin position="123"/>
        <end position="137"/>
    </location>
</feature>
<organism evidence="2 3">
    <name type="scientific">Coemansia biformis</name>
    <dbReference type="NCBI Taxonomy" id="1286918"/>
    <lineage>
        <taxon>Eukaryota</taxon>
        <taxon>Fungi</taxon>
        <taxon>Fungi incertae sedis</taxon>
        <taxon>Zoopagomycota</taxon>
        <taxon>Kickxellomycotina</taxon>
        <taxon>Kickxellomycetes</taxon>
        <taxon>Kickxellales</taxon>
        <taxon>Kickxellaceae</taxon>
        <taxon>Coemansia</taxon>
    </lineage>
</organism>
<feature type="region of interest" description="Disordered" evidence="1">
    <location>
        <begin position="163"/>
        <end position="192"/>
    </location>
</feature>
<dbReference type="EMBL" id="JANBOI010004040">
    <property type="protein sequence ID" value="KAJ1718014.1"/>
    <property type="molecule type" value="Genomic_DNA"/>
</dbReference>
<evidence type="ECO:0000313" key="2">
    <source>
        <dbReference type="EMBL" id="KAJ1718014.1"/>
    </source>
</evidence>
<name>A0A9W8CM40_9FUNG</name>
<feature type="compositionally biased region" description="Basic and acidic residues" evidence="1">
    <location>
        <begin position="1"/>
        <end position="11"/>
    </location>
</feature>
<evidence type="ECO:0000256" key="1">
    <source>
        <dbReference type="SAM" id="MobiDB-lite"/>
    </source>
</evidence>